<feature type="domain" description="RCK C-terminal" evidence="8">
    <location>
        <begin position="193"/>
        <end position="278"/>
    </location>
</feature>
<dbReference type="SUPFAM" id="SSF116726">
    <property type="entry name" value="TrkA C-terminal domain-like"/>
    <property type="match status" value="2"/>
</dbReference>
<feature type="transmembrane region" description="Helical" evidence="7">
    <location>
        <begin position="553"/>
        <end position="573"/>
    </location>
</feature>
<dbReference type="InterPro" id="IPR004680">
    <property type="entry name" value="Cit_transptr-like_dom"/>
</dbReference>
<dbReference type="PROSITE" id="PS51202">
    <property type="entry name" value="RCK_C"/>
    <property type="match status" value="2"/>
</dbReference>
<protein>
    <submittedName>
        <fullName evidence="9">SLC13 family permease</fullName>
    </submittedName>
</protein>
<keyword evidence="10" id="KW-1185">Reference proteome</keyword>
<feature type="transmembrane region" description="Helical" evidence="7">
    <location>
        <begin position="78"/>
        <end position="102"/>
    </location>
</feature>
<evidence type="ECO:0000256" key="6">
    <source>
        <dbReference type="ARBA" id="ARBA00023136"/>
    </source>
</evidence>
<evidence type="ECO:0000313" key="10">
    <source>
        <dbReference type="Proteomes" id="UP001156691"/>
    </source>
</evidence>
<feature type="transmembrane region" description="Helical" evidence="7">
    <location>
        <begin position="12"/>
        <end position="31"/>
    </location>
</feature>
<dbReference type="CDD" id="cd01115">
    <property type="entry name" value="SLC13_permease"/>
    <property type="match status" value="1"/>
</dbReference>
<evidence type="ECO:0000313" key="9">
    <source>
        <dbReference type="EMBL" id="GLQ53211.1"/>
    </source>
</evidence>
<evidence type="ECO:0000259" key="8">
    <source>
        <dbReference type="PROSITE" id="PS51202"/>
    </source>
</evidence>
<evidence type="ECO:0000256" key="7">
    <source>
        <dbReference type="SAM" id="Phobius"/>
    </source>
</evidence>
<dbReference type="PANTHER" id="PTHR43652">
    <property type="entry name" value="BASIC AMINO ACID ANTIPORTER YFCC-RELATED"/>
    <property type="match status" value="1"/>
</dbReference>
<keyword evidence="3 7" id="KW-0812">Transmembrane</keyword>
<keyword evidence="4" id="KW-0677">Repeat</keyword>
<dbReference type="PANTHER" id="PTHR43652:SF2">
    <property type="entry name" value="BASIC AMINO ACID ANTIPORTER YFCC-RELATED"/>
    <property type="match status" value="1"/>
</dbReference>
<dbReference type="InterPro" id="IPR051679">
    <property type="entry name" value="DASS-Related_Transporters"/>
</dbReference>
<evidence type="ECO:0000256" key="2">
    <source>
        <dbReference type="ARBA" id="ARBA00022448"/>
    </source>
</evidence>
<accession>A0ABQ5VZY2</accession>
<feature type="transmembrane region" description="Helical" evidence="7">
    <location>
        <begin position="122"/>
        <end position="146"/>
    </location>
</feature>
<dbReference type="InterPro" id="IPR006037">
    <property type="entry name" value="RCK_C"/>
</dbReference>
<evidence type="ECO:0000256" key="4">
    <source>
        <dbReference type="ARBA" id="ARBA00022737"/>
    </source>
</evidence>
<evidence type="ECO:0000256" key="3">
    <source>
        <dbReference type="ARBA" id="ARBA00022692"/>
    </source>
</evidence>
<organism evidence="9 10">
    <name type="scientific">Devosia nitrariae</name>
    <dbReference type="NCBI Taxonomy" id="2071872"/>
    <lineage>
        <taxon>Bacteria</taxon>
        <taxon>Pseudomonadati</taxon>
        <taxon>Pseudomonadota</taxon>
        <taxon>Alphaproteobacteria</taxon>
        <taxon>Hyphomicrobiales</taxon>
        <taxon>Devosiaceae</taxon>
        <taxon>Devosia</taxon>
    </lineage>
</organism>
<gene>
    <name evidence="9" type="ORF">GCM10010862_04690</name>
</gene>
<reference evidence="10" key="1">
    <citation type="journal article" date="2019" name="Int. J. Syst. Evol. Microbiol.">
        <title>The Global Catalogue of Microorganisms (GCM) 10K type strain sequencing project: providing services to taxonomists for standard genome sequencing and annotation.</title>
        <authorList>
            <consortium name="The Broad Institute Genomics Platform"/>
            <consortium name="The Broad Institute Genome Sequencing Center for Infectious Disease"/>
            <person name="Wu L."/>
            <person name="Ma J."/>
        </authorList>
    </citation>
    <scope>NUCLEOTIDE SEQUENCE [LARGE SCALE GENOMIC DNA]</scope>
    <source>
        <strain evidence="10">NBRC 112416</strain>
    </source>
</reference>
<sequence>MLVLLMWGRWRYDLVSFAALIASVVLGVVPADRAFSGFANDATVIVVLVLVVSFGLTRSGAIELVTRRLISTPKSVPVHLGLLGGIAAVLSAFMNNVAALALTMPVDIQAAQKAGRSPSLTLMPLAAATILGGLVTLIGTPANILIASYREQASGRAFAMFDYAPVGLTVALVGLSFIALIGWRIIPMRDHGNAMAELAAMENYVSELVVKAKSKAVGRRIADLDAVAEENDAQILGLVRKARRLPGRARTEEIVSGDLLVVEGSPEALNSLAAALGLSFQGKSGQKAHLDASQGFIEAVVSRESRLIGRSANEVQMLRGYGVSLLGISRRGKTLRERVRRTALQAGDVLLLLGATDSMEEVLTRLDCLPLAHTPTLTRYDKALLAIGLFAGAIALSVSGLLPLTIGLSLVVIAFVLADIVPIREIYEAIEWPIIILLGALIPMGEALESSGGTMLIANGIAQATQSLPAWVALTAMLVVTMLLSDILNNAATAVIAAPIAYGLANAMGVNPDAFLMAVAIGASCAFLTPIGHQNSLLIMGPGGYQFSDYWKFGLPLELLTVAVAVPAILIFWPL</sequence>
<dbReference type="EMBL" id="BSNS01000002">
    <property type="protein sequence ID" value="GLQ53211.1"/>
    <property type="molecule type" value="Genomic_DNA"/>
</dbReference>
<dbReference type="Gene3D" id="3.30.70.1450">
    <property type="entry name" value="Regulator of K+ conductance, C-terminal domain"/>
    <property type="match status" value="2"/>
</dbReference>
<dbReference type="RefSeq" id="WP_348523205.1">
    <property type="nucleotide sequence ID" value="NZ_BSNS01000002.1"/>
</dbReference>
<dbReference type="InterPro" id="IPR036721">
    <property type="entry name" value="RCK_C_sf"/>
</dbReference>
<comment type="subcellular location">
    <subcellularLocation>
        <location evidence="1">Membrane</location>
        <topology evidence="1">Multi-pass membrane protein</topology>
    </subcellularLocation>
</comment>
<proteinExistence type="predicted"/>
<feature type="transmembrane region" description="Helical" evidence="7">
    <location>
        <begin position="514"/>
        <end position="532"/>
    </location>
</feature>
<keyword evidence="5 7" id="KW-1133">Transmembrane helix</keyword>
<dbReference type="Proteomes" id="UP001156691">
    <property type="component" value="Unassembled WGS sequence"/>
</dbReference>
<keyword evidence="6 7" id="KW-0472">Membrane</keyword>
<feature type="domain" description="RCK C-terminal" evidence="8">
    <location>
        <begin position="283"/>
        <end position="368"/>
    </location>
</feature>
<name>A0ABQ5VZY2_9HYPH</name>
<evidence type="ECO:0000256" key="5">
    <source>
        <dbReference type="ARBA" id="ARBA00022989"/>
    </source>
</evidence>
<feature type="transmembrane region" description="Helical" evidence="7">
    <location>
        <begin position="468"/>
        <end position="484"/>
    </location>
</feature>
<dbReference type="Pfam" id="PF02080">
    <property type="entry name" value="TrkA_C"/>
    <property type="match status" value="2"/>
</dbReference>
<feature type="transmembrane region" description="Helical" evidence="7">
    <location>
        <begin position="158"/>
        <end position="183"/>
    </location>
</feature>
<feature type="transmembrane region" description="Helical" evidence="7">
    <location>
        <begin position="429"/>
        <end position="448"/>
    </location>
</feature>
<keyword evidence="2" id="KW-0813">Transport</keyword>
<feature type="transmembrane region" description="Helical" evidence="7">
    <location>
        <begin position="37"/>
        <end position="57"/>
    </location>
</feature>
<feature type="transmembrane region" description="Helical" evidence="7">
    <location>
        <begin position="491"/>
        <end position="508"/>
    </location>
</feature>
<evidence type="ECO:0000256" key="1">
    <source>
        <dbReference type="ARBA" id="ARBA00004141"/>
    </source>
</evidence>
<feature type="transmembrane region" description="Helical" evidence="7">
    <location>
        <begin position="384"/>
        <end position="417"/>
    </location>
</feature>
<comment type="caution">
    <text evidence="9">The sequence shown here is derived from an EMBL/GenBank/DDBJ whole genome shotgun (WGS) entry which is preliminary data.</text>
</comment>
<dbReference type="Pfam" id="PF03600">
    <property type="entry name" value="CitMHS"/>
    <property type="match status" value="1"/>
</dbReference>